<proteinExistence type="predicted"/>
<accession>A0AAV4XRK2</accession>
<evidence type="ECO:0000313" key="3">
    <source>
        <dbReference type="Proteomes" id="UP001054945"/>
    </source>
</evidence>
<dbReference type="Proteomes" id="UP001054945">
    <property type="component" value="Unassembled WGS sequence"/>
</dbReference>
<gene>
    <name evidence="2" type="ORF">CEXT_430451</name>
</gene>
<evidence type="ECO:0000256" key="1">
    <source>
        <dbReference type="SAM" id="MobiDB-lite"/>
    </source>
</evidence>
<dbReference type="AlphaFoldDB" id="A0AAV4XRK2"/>
<evidence type="ECO:0000313" key="2">
    <source>
        <dbReference type="EMBL" id="GIY96348.1"/>
    </source>
</evidence>
<sequence>MVDNGHRVMSRSGLSFSVVFAPFSGEWGRRRNETERGRRCYSSIRVIKRSHRSGRRDESVSKAAADKEN</sequence>
<feature type="region of interest" description="Disordered" evidence="1">
    <location>
        <begin position="48"/>
        <end position="69"/>
    </location>
</feature>
<protein>
    <submittedName>
        <fullName evidence="2">Uncharacterized protein</fullName>
    </submittedName>
</protein>
<reference evidence="2 3" key="1">
    <citation type="submission" date="2021-06" db="EMBL/GenBank/DDBJ databases">
        <title>Caerostris extrusa draft genome.</title>
        <authorList>
            <person name="Kono N."/>
            <person name="Arakawa K."/>
        </authorList>
    </citation>
    <scope>NUCLEOTIDE SEQUENCE [LARGE SCALE GENOMIC DNA]</scope>
</reference>
<organism evidence="2 3">
    <name type="scientific">Caerostris extrusa</name>
    <name type="common">Bark spider</name>
    <name type="synonym">Caerostris bankana</name>
    <dbReference type="NCBI Taxonomy" id="172846"/>
    <lineage>
        <taxon>Eukaryota</taxon>
        <taxon>Metazoa</taxon>
        <taxon>Ecdysozoa</taxon>
        <taxon>Arthropoda</taxon>
        <taxon>Chelicerata</taxon>
        <taxon>Arachnida</taxon>
        <taxon>Araneae</taxon>
        <taxon>Araneomorphae</taxon>
        <taxon>Entelegynae</taxon>
        <taxon>Araneoidea</taxon>
        <taxon>Araneidae</taxon>
        <taxon>Caerostris</taxon>
    </lineage>
</organism>
<keyword evidence="3" id="KW-1185">Reference proteome</keyword>
<dbReference type="EMBL" id="BPLR01000647">
    <property type="protein sequence ID" value="GIY96348.1"/>
    <property type="molecule type" value="Genomic_DNA"/>
</dbReference>
<comment type="caution">
    <text evidence="2">The sequence shown here is derived from an EMBL/GenBank/DDBJ whole genome shotgun (WGS) entry which is preliminary data.</text>
</comment>
<feature type="compositionally biased region" description="Basic and acidic residues" evidence="1">
    <location>
        <begin position="55"/>
        <end position="69"/>
    </location>
</feature>
<name>A0AAV4XRK2_CAEEX</name>